<evidence type="ECO:0000256" key="10">
    <source>
        <dbReference type="PROSITE-ProRule" id="PRU01360"/>
    </source>
</evidence>
<dbReference type="EMBL" id="MSCI01000002">
    <property type="protein sequence ID" value="PQJ61296.1"/>
    <property type="molecule type" value="Genomic_DNA"/>
</dbReference>
<dbReference type="InterPro" id="IPR010917">
    <property type="entry name" value="TonB_rcpt_CS"/>
</dbReference>
<keyword evidence="5 10" id="KW-0812">Transmembrane</keyword>
<evidence type="ECO:0000256" key="3">
    <source>
        <dbReference type="ARBA" id="ARBA00022448"/>
    </source>
</evidence>
<protein>
    <submittedName>
        <fullName evidence="16">Ligand-gated channel protein</fullName>
    </submittedName>
</protein>
<evidence type="ECO:0000256" key="11">
    <source>
        <dbReference type="PROSITE-ProRule" id="PRU10144"/>
    </source>
</evidence>
<dbReference type="CDD" id="cd01347">
    <property type="entry name" value="ligand_gated_channel"/>
    <property type="match status" value="1"/>
</dbReference>
<evidence type="ECO:0000256" key="13">
    <source>
        <dbReference type="SAM" id="SignalP"/>
    </source>
</evidence>
<comment type="similarity">
    <text evidence="2 10 12">Belongs to the TonB-dependent receptor family.</text>
</comment>
<dbReference type="PANTHER" id="PTHR30069:SF41">
    <property type="entry name" value="HEME_HEMOPEXIN UTILIZATION PROTEIN C"/>
    <property type="match status" value="1"/>
</dbReference>
<evidence type="ECO:0000256" key="4">
    <source>
        <dbReference type="ARBA" id="ARBA00022452"/>
    </source>
</evidence>
<dbReference type="Pfam" id="PF00593">
    <property type="entry name" value="TonB_dep_Rec_b-barrel"/>
    <property type="match status" value="1"/>
</dbReference>
<comment type="subcellular location">
    <subcellularLocation>
        <location evidence="1 10">Cell outer membrane</location>
        <topology evidence="1 10">Multi-pass membrane protein</topology>
    </subcellularLocation>
</comment>
<dbReference type="InterPro" id="IPR039426">
    <property type="entry name" value="TonB-dep_rcpt-like"/>
</dbReference>
<dbReference type="InterPro" id="IPR036942">
    <property type="entry name" value="Beta-barrel_TonB_sf"/>
</dbReference>
<comment type="caution">
    <text evidence="16">The sequence shown here is derived from an EMBL/GenBank/DDBJ whole genome shotgun (WGS) entry which is preliminary data.</text>
</comment>
<gene>
    <name evidence="16" type="ORF">BTO10_18450</name>
</gene>
<dbReference type="InterPro" id="IPR000531">
    <property type="entry name" value="Beta-barrel_TonB"/>
</dbReference>
<dbReference type="InterPro" id="IPR037066">
    <property type="entry name" value="Plug_dom_sf"/>
</dbReference>
<feature type="short sequence motif" description="TonB C-terminal box" evidence="11">
    <location>
        <begin position="662"/>
        <end position="679"/>
    </location>
</feature>
<keyword evidence="17" id="KW-1185">Reference proteome</keyword>
<dbReference type="SUPFAM" id="SSF56935">
    <property type="entry name" value="Porins"/>
    <property type="match status" value="1"/>
</dbReference>
<keyword evidence="3 10" id="KW-0813">Transport</keyword>
<keyword evidence="4 10" id="KW-1134">Transmembrane beta strand</keyword>
<dbReference type="AlphaFoldDB" id="A0A2S7VGI8"/>
<dbReference type="GO" id="GO:0044718">
    <property type="term" value="P:siderophore transmembrane transport"/>
    <property type="evidence" value="ECO:0007669"/>
    <property type="project" value="TreeGrafter"/>
</dbReference>
<name>A0A2S7VGI8_9VIBR</name>
<dbReference type="Gene3D" id="2.170.130.10">
    <property type="entry name" value="TonB-dependent receptor, plug domain"/>
    <property type="match status" value="1"/>
</dbReference>
<dbReference type="Pfam" id="PF07715">
    <property type="entry name" value="Plug"/>
    <property type="match status" value="1"/>
</dbReference>
<keyword evidence="7 12" id="KW-0798">TonB box</keyword>
<dbReference type="PROSITE" id="PS52016">
    <property type="entry name" value="TONB_DEPENDENT_REC_3"/>
    <property type="match status" value="1"/>
</dbReference>
<evidence type="ECO:0000256" key="9">
    <source>
        <dbReference type="ARBA" id="ARBA00023237"/>
    </source>
</evidence>
<sequence length="679" mass="75454">MKLKALSVAVTVALTSFTALAADEQETVVVIGSALDQLVQTEINSDTLEKKQASDIKDVLNTMPSVTVDGNARYSRKVYVRGMEDKFAVVTIDGARQEGQLFHHSGDQAIDPAMLKRAEIELGGNSARSGSGAINGSFSYETKDPSDLLKPGESIGARVKTSYQTAYERFATNVAVYAKVNDKLQFMGIANYSEDGDLHIPDQEAVTSKQGELKSGIAKVVFIPNDANEFKLTFNRYNDGGKRQLSGEKAGALYADEEHNYHSLNRDTVTLQHEYDAGSDLVHLKTNIYYNRQYMDRDALTEEYGDWNQVNGSWEFTKDGDLSIPHREYNVTTIGGDIRNISRVGEHELTYGLDGYKAEQWIDAGDGVYQSGSKQGETKKYGMDGGTVTAYGLYLQDMYEFSDFRLTTGLRYDVHKLGGVYDGDFDQLSPKFKGEYQTTENLKLRVGYGRLFKGASLPEALTMKAASDVNQSDTKAMTGNNYEAGFDYELTRLLAADYAILGFTAYTYNLDNQMHPTKNNSTLANQYDVEVWGVETVLSYALDSLSVYANHSYSDGDQKDLESGKTSHMSKTGIHNFKAGFNYSLNGEFLFGWDSRFVPGNDYTDEKGEQVKRAGFATHNIWAAYTPTFAKDLEMNIGVDNILDKKYAEHTGFGISWGSDKYTSYEAGRNFKASIAYNF</sequence>
<dbReference type="RefSeq" id="WP_105025453.1">
    <property type="nucleotide sequence ID" value="NZ_MSCI01000002.1"/>
</dbReference>
<dbReference type="PROSITE" id="PS01156">
    <property type="entry name" value="TONB_DEPENDENT_REC_2"/>
    <property type="match status" value="1"/>
</dbReference>
<organism evidence="16 17">
    <name type="scientific">Vibrio chagasii</name>
    <dbReference type="NCBI Taxonomy" id="170679"/>
    <lineage>
        <taxon>Bacteria</taxon>
        <taxon>Pseudomonadati</taxon>
        <taxon>Pseudomonadota</taxon>
        <taxon>Gammaproteobacteria</taxon>
        <taxon>Vibrionales</taxon>
        <taxon>Vibrionaceae</taxon>
        <taxon>Vibrio</taxon>
    </lineage>
</organism>
<feature type="domain" description="TonB-dependent receptor-like beta-barrel" evidence="14">
    <location>
        <begin position="231"/>
        <end position="642"/>
    </location>
</feature>
<proteinExistence type="inferred from homology"/>
<evidence type="ECO:0000256" key="1">
    <source>
        <dbReference type="ARBA" id="ARBA00004571"/>
    </source>
</evidence>
<dbReference type="Proteomes" id="UP000238707">
    <property type="component" value="Unassembled WGS sequence"/>
</dbReference>
<evidence type="ECO:0000256" key="6">
    <source>
        <dbReference type="ARBA" id="ARBA00022729"/>
    </source>
</evidence>
<keyword evidence="8 10" id="KW-0472">Membrane</keyword>
<feature type="domain" description="TonB-dependent receptor plug" evidence="15">
    <location>
        <begin position="41"/>
        <end position="136"/>
    </location>
</feature>
<evidence type="ECO:0000259" key="15">
    <source>
        <dbReference type="Pfam" id="PF07715"/>
    </source>
</evidence>
<reference evidence="16 17" key="1">
    <citation type="submission" date="2016-12" db="EMBL/GenBank/DDBJ databases">
        <title>Diversity of luminous bacteria.</title>
        <authorList>
            <person name="Yoshizawa S."/>
            <person name="Kogure K."/>
        </authorList>
    </citation>
    <scope>NUCLEOTIDE SEQUENCE [LARGE SCALE GENOMIC DNA]</scope>
    <source>
        <strain evidence="16 17">LC2-408</strain>
    </source>
</reference>
<accession>A0A2S7VGI8</accession>
<evidence type="ECO:0000256" key="2">
    <source>
        <dbReference type="ARBA" id="ARBA00009810"/>
    </source>
</evidence>
<dbReference type="Gene3D" id="2.40.170.20">
    <property type="entry name" value="TonB-dependent receptor, beta-barrel domain"/>
    <property type="match status" value="1"/>
</dbReference>
<evidence type="ECO:0000256" key="12">
    <source>
        <dbReference type="RuleBase" id="RU003357"/>
    </source>
</evidence>
<evidence type="ECO:0000256" key="5">
    <source>
        <dbReference type="ARBA" id="ARBA00022692"/>
    </source>
</evidence>
<dbReference type="GO" id="GO:0009279">
    <property type="term" value="C:cell outer membrane"/>
    <property type="evidence" value="ECO:0007669"/>
    <property type="project" value="UniProtKB-SubCell"/>
</dbReference>
<evidence type="ECO:0000313" key="16">
    <source>
        <dbReference type="EMBL" id="PQJ61296.1"/>
    </source>
</evidence>
<evidence type="ECO:0000256" key="7">
    <source>
        <dbReference type="ARBA" id="ARBA00023077"/>
    </source>
</evidence>
<feature type="chain" id="PRO_5015715521" evidence="13">
    <location>
        <begin position="22"/>
        <end position="679"/>
    </location>
</feature>
<dbReference type="GO" id="GO:0015344">
    <property type="term" value="F:siderophore uptake transmembrane transporter activity"/>
    <property type="evidence" value="ECO:0007669"/>
    <property type="project" value="TreeGrafter"/>
</dbReference>
<evidence type="ECO:0000256" key="8">
    <source>
        <dbReference type="ARBA" id="ARBA00023136"/>
    </source>
</evidence>
<keyword evidence="9 10" id="KW-0998">Cell outer membrane</keyword>
<dbReference type="InterPro" id="IPR012910">
    <property type="entry name" value="Plug_dom"/>
</dbReference>
<feature type="signal peptide" evidence="13">
    <location>
        <begin position="1"/>
        <end position="21"/>
    </location>
</feature>
<evidence type="ECO:0000313" key="17">
    <source>
        <dbReference type="Proteomes" id="UP000238707"/>
    </source>
</evidence>
<evidence type="ECO:0000259" key="14">
    <source>
        <dbReference type="Pfam" id="PF00593"/>
    </source>
</evidence>
<keyword evidence="6 13" id="KW-0732">Signal</keyword>
<dbReference type="PANTHER" id="PTHR30069">
    <property type="entry name" value="TONB-DEPENDENT OUTER MEMBRANE RECEPTOR"/>
    <property type="match status" value="1"/>
</dbReference>